<name>A0A6N3BW46_9FIRM</name>
<accession>A0A6N3BW46</accession>
<reference evidence="1" key="1">
    <citation type="submission" date="2019-11" db="EMBL/GenBank/DDBJ databases">
        <authorList>
            <person name="Feng L."/>
        </authorList>
    </citation>
    <scope>NUCLEOTIDE SEQUENCE</scope>
    <source>
        <strain evidence="1">VrattiLFYP33</strain>
    </source>
</reference>
<dbReference type="AlphaFoldDB" id="A0A6N3BW46"/>
<evidence type="ECO:0000313" key="1">
    <source>
        <dbReference type="EMBL" id="VYU09006.1"/>
    </source>
</evidence>
<proteinExistence type="predicted"/>
<sequence length="47" mass="5551">MKSFDECLGELALEVVKAFRRNPEWLAEFEEWKAMQKGGELNVRVEH</sequence>
<gene>
    <name evidence="1" type="ORF">VRLFYP33_01218</name>
</gene>
<protein>
    <submittedName>
        <fullName evidence="1">Uncharacterized protein</fullName>
    </submittedName>
</protein>
<dbReference type="EMBL" id="CACRUX010000047">
    <property type="protein sequence ID" value="VYU09006.1"/>
    <property type="molecule type" value="Genomic_DNA"/>
</dbReference>
<organism evidence="1">
    <name type="scientific">Veillonella ratti</name>
    <dbReference type="NCBI Taxonomy" id="103892"/>
    <lineage>
        <taxon>Bacteria</taxon>
        <taxon>Bacillati</taxon>
        <taxon>Bacillota</taxon>
        <taxon>Negativicutes</taxon>
        <taxon>Veillonellales</taxon>
        <taxon>Veillonellaceae</taxon>
        <taxon>Veillonella</taxon>
    </lineage>
</organism>
<dbReference type="RefSeq" id="WP_156704790.1">
    <property type="nucleotide sequence ID" value="NZ_CACRUX010000047.1"/>
</dbReference>